<protein>
    <recommendedName>
        <fullName evidence="6">Lipopolysaccharide assembly protein A domain-containing protein</fullName>
    </recommendedName>
</protein>
<accession>A0A2S0VP36</accession>
<gene>
    <name evidence="7" type="ORF">C2869_05635</name>
</gene>
<evidence type="ECO:0000256" key="3">
    <source>
        <dbReference type="ARBA" id="ARBA00022989"/>
    </source>
</evidence>
<name>A0A2S0VP36_9ALTE</name>
<dbReference type="AlphaFoldDB" id="A0A2S0VP36"/>
<dbReference type="Pfam" id="PF06305">
    <property type="entry name" value="LapA_dom"/>
    <property type="match status" value="1"/>
</dbReference>
<evidence type="ECO:0000256" key="4">
    <source>
        <dbReference type="ARBA" id="ARBA00023136"/>
    </source>
</evidence>
<keyword evidence="3 5" id="KW-1133">Transmembrane helix</keyword>
<evidence type="ECO:0000256" key="5">
    <source>
        <dbReference type="SAM" id="Phobius"/>
    </source>
</evidence>
<sequence>MVNTYLTLSQVKSCEIALTYNSNGSHLVKTLKALFAFILIFLVVAISLALSSHNTQLIKLNFIIAEKTLVFSQVLAIFFFVGVVLSSLAWWWLLAKSKLKNFQQKRKIDSLTQENERLRIQLKDQ</sequence>
<feature type="domain" description="Lipopolysaccharide assembly protein A" evidence="6">
    <location>
        <begin position="54"/>
        <end position="116"/>
    </location>
</feature>
<dbReference type="KEGG" id="cate:C2869_05635"/>
<feature type="transmembrane region" description="Helical" evidence="5">
    <location>
        <begin position="70"/>
        <end position="95"/>
    </location>
</feature>
<keyword evidence="2 5" id="KW-0812">Transmembrane</keyword>
<feature type="transmembrane region" description="Helical" evidence="5">
    <location>
        <begin position="33"/>
        <end position="50"/>
    </location>
</feature>
<dbReference type="InterPro" id="IPR010445">
    <property type="entry name" value="LapA_dom"/>
</dbReference>
<reference evidence="7 8" key="1">
    <citation type="submission" date="2018-01" db="EMBL/GenBank/DDBJ databases">
        <title>Genome sequence of a Cantenovulum-like bacteria.</title>
        <authorList>
            <person name="Tan W.R."/>
            <person name="Lau N.-S."/>
            <person name="Go F."/>
            <person name="Amirul A.-A.A."/>
        </authorList>
    </citation>
    <scope>NUCLEOTIDE SEQUENCE [LARGE SCALE GENOMIC DNA]</scope>
    <source>
        <strain evidence="7 8">CCB-QB4</strain>
    </source>
</reference>
<evidence type="ECO:0000313" key="7">
    <source>
        <dbReference type="EMBL" id="AWB65953.1"/>
    </source>
</evidence>
<keyword evidence="4 5" id="KW-0472">Membrane</keyword>
<proteinExistence type="predicted"/>
<keyword evidence="1" id="KW-1003">Cell membrane</keyword>
<dbReference type="Proteomes" id="UP000244441">
    <property type="component" value="Chromosome"/>
</dbReference>
<keyword evidence="8" id="KW-1185">Reference proteome</keyword>
<evidence type="ECO:0000259" key="6">
    <source>
        <dbReference type="Pfam" id="PF06305"/>
    </source>
</evidence>
<evidence type="ECO:0000313" key="8">
    <source>
        <dbReference type="Proteomes" id="UP000244441"/>
    </source>
</evidence>
<evidence type="ECO:0000256" key="2">
    <source>
        <dbReference type="ARBA" id="ARBA00022692"/>
    </source>
</evidence>
<evidence type="ECO:0000256" key="1">
    <source>
        <dbReference type="ARBA" id="ARBA00022475"/>
    </source>
</evidence>
<dbReference type="GO" id="GO:0005886">
    <property type="term" value="C:plasma membrane"/>
    <property type="evidence" value="ECO:0007669"/>
    <property type="project" value="InterPro"/>
</dbReference>
<dbReference type="EMBL" id="CP026604">
    <property type="protein sequence ID" value="AWB65953.1"/>
    <property type="molecule type" value="Genomic_DNA"/>
</dbReference>
<organism evidence="7 8">
    <name type="scientific">Saccharobesus litoralis</name>
    <dbReference type="NCBI Taxonomy" id="2172099"/>
    <lineage>
        <taxon>Bacteria</taxon>
        <taxon>Pseudomonadati</taxon>
        <taxon>Pseudomonadota</taxon>
        <taxon>Gammaproteobacteria</taxon>
        <taxon>Alteromonadales</taxon>
        <taxon>Alteromonadaceae</taxon>
        <taxon>Saccharobesus</taxon>
    </lineage>
</organism>